<evidence type="ECO:0000256" key="1">
    <source>
        <dbReference type="SAM" id="MobiDB-lite"/>
    </source>
</evidence>
<accession>A0A482MMI1</accession>
<keyword evidence="2" id="KW-1133">Transmembrane helix</keyword>
<keyword evidence="2" id="KW-0812">Transmembrane</keyword>
<evidence type="ECO:0000313" key="3">
    <source>
        <dbReference type="EMBL" id="QBQ74736.1"/>
    </source>
</evidence>
<evidence type="ECO:0000256" key="2">
    <source>
        <dbReference type="SAM" id="Phobius"/>
    </source>
</evidence>
<keyword evidence="2" id="KW-0472">Membrane</keyword>
<dbReference type="EMBL" id="MK552141">
    <property type="protein sequence ID" value="QBQ74736.1"/>
    <property type="molecule type" value="Genomic_DNA"/>
</dbReference>
<evidence type="ECO:0000313" key="4">
    <source>
        <dbReference type="Proteomes" id="UP000301424"/>
    </source>
</evidence>
<organism evidence="3 4">
    <name type="scientific">Burkholderia phage BcepSauron</name>
    <dbReference type="NCBI Taxonomy" id="2530033"/>
    <lineage>
        <taxon>Viruses</taxon>
        <taxon>Duplodnaviria</taxon>
        <taxon>Heunggongvirae</taxon>
        <taxon>Uroviricota</taxon>
        <taxon>Caudoviricetes</taxon>
        <taxon>Sarumanvirus</taxon>
        <taxon>Sarumanvirus bcepsauron</taxon>
    </lineage>
</organism>
<proteinExistence type="predicted"/>
<protein>
    <submittedName>
        <fullName evidence="3">Uncharacterized protein</fullName>
    </submittedName>
</protein>
<name>A0A482MMI1_9CAUD</name>
<reference evidence="3 4" key="1">
    <citation type="submission" date="2019-02" db="EMBL/GenBank/DDBJ databases">
        <title>Complete genome sequence of Burkholderia cenocepacia phage BcepSauron.</title>
        <authorList>
            <person name="Park K."/>
            <person name="Gonzalez C."/>
            <person name="Liu M."/>
            <person name="Gill J."/>
        </authorList>
    </citation>
    <scope>NUCLEOTIDE SEQUENCE [LARGE SCALE GENOMIC DNA]</scope>
</reference>
<gene>
    <name evidence="3" type="ORF">BcepSauron_356</name>
</gene>
<dbReference type="Proteomes" id="UP000301424">
    <property type="component" value="Segment"/>
</dbReference>
<sequence length="151" mass="16489">MDIQVVAAAIFGFLAGALLMFLIFENVLLKNAVAQTEKPKYDGGQYTNSVKPNKNRPDPEWQFSESKYMKANFGPDIDPDLHPFGEPEQNSGETTTVTSSGYTVNGKPATPEQEKVIKEAMGLADTAFETASTSFSQMSDAFKALSKIKPQ</sequence>
<feature type="compositionally biased region" description="Polar residues" evidence="1">
    <location>
        <begin position="88"/>
        <end position="103"/>
    </location>
</feature>
<feature type="region of interest" description="Disordered" evidence="1">
    <location>
        <begin position="40"/>
        <end position="61"/>
    </location>
</feature>
<keyword evidence="4" id="KW-1185">Reference proteome</keyword>
<feature type="region of interest" description="Disordered" evidence="1">
    <location>
        <begin position="77"/>
        <end position="114"/>
    </location>
</feature>
<feature type="transmembrane region" description="Helical" evidence="2">
    <location>
        <begin position="6"/>
        <end position="29"/>
    </location>
</feature>